<evidence type="ECO:0000313" key="3">
    <source>
        <dbReference type="EMBL" id="MCD9559761.1"/>
    </source>
</evidence>
<proteinExistence type="predicted"/>
<evidence type="ECO:0000256" key="1">
    <source>
        <dbReference type="SAM" id="MobiDB-lite"/>
    </source>
</evidence>
<dbReference type="Proteomes" id="UP000823775">
    <property type="component" value="Unassembled WGS sequence"/>
</dbReference>
<evidence type="ECO:0000313" key="4">
    <source>
        <dbReference type="Proteomes" id="UP000823775"/>
    </source>
</evidence>
<feature type="signal peptide" evidence="2">
    <location>
        <begin position="1"/>
        <end position="24"/>
    </location>
</feature>
<organism evidence="3 4">
    <name type="scientific">Datura stramonium</name>
    <name type="common">Jimsonweed</name>
    <name type="synonym">Common thornapple</name>
    <dbReference type="NCBI Taxonomy" id="4076"/>
    <lineage>
        <taxon>Eukaryota</taxon>
        <taxon>Viridiplantae</taxon>
        <taxon>Streptophyta</taxon>
        <taxon>Embryophyta</taxon>
        <taxon>Tracheophyta</taxon>
        <taxon>Spermatophyta</taxon>
        <taxon>Magnoliopsida</taxon>
        <taxon>eudicotyledons</taxon>
        <taxon>Gunneridae</taxon>
        <taxon>Pentapetalae</taxon>
        <taxon>asterids</taxon>
        <taxon>lamiids</taxon>
        <taxon>Solanales</taxon>
        <taxon>Solanaceae</taxon>
        <taxon>Solanoideae</taxon>
        <taxon>Datureae</taxon>
        <taxon>Datura</taxon>
    </lineage>
</organism>
<gene>
    <name evidence="3" type="ORF">HAX54_018010</name>
</gene>
<feature type="region of interest" description="Disordered" evidence="1">
    <location>
        <begin position="125"/>
        <end position="147"/>
    </location>
</feature>
<protein>
    <submittedName>
        <fullName evidence="3">Uncharacterized protein</fullName>
    </submittedName>
</protein>
<accession>A0ABS8UN75</accession>
<feature type="compositionally biased region" description="Polar residues" evidence="1">
    <location>
        <begin position="136"/>
        <end position="147"/>
    </location>
</feature>
<name>A0ABS8UN75_DATST</name>
<reference evidence="3 4" key="1">
    <citation type="journal article" date="2021" name="BMC Genomics">
        <title>Datura genome reveals duplications of psychoactive alkaloid biosynthetic genes and high mutation rate following tissue culture.</title>
        <authorList>
            <person name="Rajewski A."/>
            <person name="Carter-House D."/>
            <person name="Stajich J."/>
            <person name="Litt A."/>
        </authorList>
    </citation>
    <scope>NUCLEOTIDE SEQUENCE [LARGE SCALE GENOMIC DNA]</scope>
    <source>
        <strain evidence="3">AR-01</strain>
    </source>
</reference>
<sequence length="147" mass="16598">RRPHLPHPLIFSLFSSLTVRPTTGNPHPRRTLVAPHPLTVATSNSGHCLVGKSPVQCRKTTCRRLLPRLRPSTSINAGNLLPRLYYRRQHLTKLPLPADLPLYQSFPFQPAKNYHRQKPCKYRPPSLPAAELSLHPSPSLNHHTTPP</sequence>
<feature type="chain" id="PRO_5046466305" evidence="2">
    <location>
        <begin position="25"/>
        <end position="147"/>
    </location>
</feature>
<keyword evidence="2" id="KW-0732">Signal</keyword>
<dbReference type="EMBL" id="JACEIK010002212">
    <property type="protein sequence ID" value="MCD9559761.1"/>
    <property type="molecule type" value="Genomic_DNA"/>
</dbReference>
<comment type="caution">
    <text evidence="3">The sequence shown here is derived from an EMBL/GenBank/DDBJ whole genome shotgun (WGS) entry which is preliminary data.</text>
</comment>
<keyword evidence="4" id="KW-1185">Reference proteome</keyword>
<evidence type="ECO:0000256" key="2">
    <source>
        <dbReference type="SAM" id="SignalP"/>
    </source>
</evidence>
<feature type="non-terminal residue" evidence="3">
    <location>
        <position position="1"/>
    </location>
</feature>